<dbReference type="STRING" id="743722.Sph21_1790"/>
<dbReference type="InterPro" id="IPR051159">
    <property type="entry name" value="Hexapeptide_acetyltransf"/>
</dbReference>
<dbReference type="KEGG" id="shg:Sph21_1790"/>
<sequence>MFRKYGLGGSIRMLFHLLRTRLFYSRARLIRFPFELRNHRYIDLGKGLTTGVGCRLEALPQAGAGKMCIRLGTNVQLNDYVHIGAIEQISIGNEVLIASKVFITDHNHGSFDAHTVPEEIRMSPISRPLYAKPVNIGDRCWLGENVVILPGVSLGEGCVVGASAVVTKSFPPYSLIIGNPARLYKRFNLERQQWELA</sequence>
<dbReference type="CDD" id="cd04647">
    <property type="entry name" value="LbH_MAT_like"/>
    <property type="match status" value="1"/>
</dbReference>
<dbReference type="Pfam" id="PF00132">
    <property type="entry name" value="Hexapep"/>
    <property type="match status" value="1"/>
</dbReference>
<dbReference type="eggNOG" id="COG0110">
    <property type="taxonomic scope" value="Bacteria"/>
</dbReference>
<evidence type="ECO:0000313" key="1">
    <source>
        <dbReference type="EMBL" id="ADZ78352.1"/>
    </source>
</evidence>
<protein>
    <submittedName>
        <fullName evidence="1">Putative lipopolysaccharide biosynthesis O-acetyl transferase WbbJ</fullName>
    </submittedName>
</protein>
<accession>F4C880</accession>
<dbReference type="AlphaFoldDB" id="F4C880"/>
<proteinExistence type="predicted"/>
<keyword evidence="1" id="KW-0808">Transferase</keyword>
<dbReference type="Gene3D" id="2.160.10.10">
    <property type="entry name" value="Hexapeptide repeat proteins"/>
    <property type="match status" value="1"/>
</dbReference>
<gene>
    <name evidence="1" type="ordered locus">Sph21_1790</name>
</gene>
<dbReference type="EMBL" id="CP002584">
    <property type="protein sequence ID" value="ADZ78352.1"/>
    <property type="molecule type" value="Genomic_DNA"/>
</dbReference>
<dbReference type="SUPFAM" id="SSF51161">
    <property type="entry name" value="Trimeric LpxA-like enzymes"/>
    <property type="match status" value="1"/>
</dbReference>
<dbReference type="PANTHER" id="PTHR23416:SF78">
    <property type="entry name" value="LIPOPOLYSACCHARIDE BIOSYNTHESIS O-ACETYL TRANSFERASE WBBJ-RELATED"/>
    <property type="match status" value="1"/>
</dbReference>
<organism evidence="1">
    <name type="scientific">Sphingobacterium sp. (strain 21)</name>
    <dbReference type="NCBI Taxonomy" id="743722"/>
    <lineage>
        <taxon>Bacteria</taxon>
        <taxon>Pseudomonadati</taxon>
        <taxon>Bacteroidota</taxon>
        <taxon>Sphingobacteriia</taxon>
        <taxon>Sphingobacteriales</taxon>
        <taxon>Sphingobacteriaceae</taxon>
        <taxon>Sphingobacterium</taxon>
    </lineage>
</organism>
<dbReference type="PANTHER" id="PTHR23416">
    <property type="entry name" value="SIALIC ACID SYNTHASE-RELATED"/>
    <property type="match status" value="1"/>
</dbReference>
<dbReference type="PATRIC" id="fig|743722.3.peg.1915"/>
<dbReference type="HOGENOM" id="CLU_051638_7_0_10"/>
<dbReference type="OrthoDB" id="9801697at2"/>
<dbReference type="NCBIfam" id="NF007240">
    <property type="entry name" value="PRK09677.1"/>
    <property type="match status" value="1"/>
</dbReference>
<name>F4C880_SPHS2</name>
<dbReference type="InterPro" id="IPR001451">
    <property type="entry name" value="Hexapep"/>
</dbReference>
<dbReference type="InterPro" id="IPR011004">
    <property type="entry name" value="Trimer_LpxA-like_sf"/>
</dbReference>
<reference evidence="1" key="1">
    <citation type="submission" date="2011-03" db="EMBL/GenBank/DDBJ databases">
        <title>Complete sequence of Sphingobacterium sp. 21.</title>
        <authorList>
            <consortium name="US DOE Joint Genome Institute"/>
            <person name="Lucas S."/>
            <person name="Copeland A."/>
            <person name="Lapidus A."/>
            <person name="Cheng J.-F."/>
            <person name="Goodwin L."/>
            <person name="Pitluck S."/>
            <person name="Davenport K."/>
            <person name="Detter J.C."/>
            <person name="Han C."/>
            <person name="Tapia R."/>
            <person name="Land M."/>
            <person name="Hauser L."/>
            <person name="Kyrpides N."/>
            <person name="Ivanova N."/>
            <person name="Ovchinnikova G."/>
            <person name="Pagani I."/>
            <person name="Siebers A.K."/>
            <person name="Allgaier M."/>
            <person name="Thelen M.P."/>
            <person name="Hugenholtz P."/>
            <person name="Woyke T."/>
        </authorList>
    </citation>
    <scope>NUCLEOTIDE SEQUENCE</scope>
    <source>
        <strain evidence="1">21</strain>
    </source>
</reference>
<dbReference type="GO" id="GO:0016740">
    <property type="term" value="F:transferase activity"/>
    <property type="evidence" value="ECO:0007669"/>
    <property type="project" value="UniProtKB-KW"/>
</dbReference>